<evidence type="ECO:0000313" key="4">
    <source>
        <dbReference type="Proteomes" id="UP000751190"/>
    </source>
</evidence>
<organism evidence="3 4">
    <name type="scientific">Diacronema lutheri</name>
    <name type="common">Unicellular marine alga</name>
    <name type="synonym">Monochrysis lutheri</name>
    <dbReference type="NCBI Taxonomy" id="2081491"/>
    <lineage>
        <taxon>Eukaryota</taxon>
        <taxon>Haptista</taxon>
        <taxon>Haptophyta</taxon>
        <taxon>Pavlovophyceae</taxon>
        <taxon>Pavlovales</taxon>
        <taxon>Pavlovaceae</taxon>
        <taxon>Diacronema</taxon>
    </lineage>
</organism>
<protein>
    <submittedName>
        <fullName evidence="3">Uncharacterized protein</fullName>
    </submittedName>
</protein>
<keyword evidence="2" id="KW-0812">Transmembrane</keyword>
<comment type="caution">
    <text evidence="3">The sequence shown here is derived from an EMBL/GenBank/DDBJ whole genome shotgun (WGS) entry which is preliminary data.</text>
</comment>
<feature type="compositionally biased region" description="Pro residues" evidence="1">
    <location>
        <begin position="414"/>
        <end position="428"/>
    </location>
</feature>
<keyword evidence="2" id="KW-0472">Membrane</keyword>
<dbReference type="EMBL" id="JAGTXO010000009">
    <property type="protein sequence ID" value="KAG8465875.1"/>
    <property type="molecule type" value="Genomic_DNA"/>
</dbReference>
<gene>
    <name evidence="3" type="ORF">KFE25_005445</name>
</gene>
<feature type="region of interest" description="Disordered" evidence="1">
    <location>
        <begin position="571"/>
        <end position="601"/>
    </location>
</feature>
<dbReference type="OMA" id="QNDHDPR"/>
<feature type="compositionally biased region" description="Low complexity" evidence="1">
    <location>
        <begin position="449"/>
        <end position="485"/>
    </location>
</feature>
<dbReference type="PRINTS" id="PR01217">
    <property type="entry name" value="PRICHEXTENSN"/>
</dbReference>
<keyword evidence="2" id="KW-1133">Transmembrane helix</keyword>
<feature type="transmembrane region" description="Helical" evidence="2">
    <location>
        <begin position="624"/>
        <end position="643"/>
    </location>
</feature>
<sequence>MDGALEDEAFERARQGTREYVGVISGWLRAVTGQRVVVTSFGFEPQGRERTDDRCRELLHCGEFIGEQAFVGSLKGYAEYLVALLRDPSNETAARDVAWTRAFGWAPVDRELERLAALGPRAQRQMHVQGGGGSGAGFQLLCDGDMLVTAGSGGGGGFDVLLRDGGGADARDVGAGAGARAAARDAAEVGNDDDDGGSAANASAASFLAAGSAANASTNASAASGGGGGGGGVQVSIRLPGGGACELAAGGGSGCGRALDAREPTCGSALDRLETTADGARAARNVSGDVSGCDGALLNSTIRSCAADVTRTLTVTGGGGGEAGFSECCVGPESLVFGFHFELAIGTAPPRAPPLASGRASGPGAASDAPPAQPGAPARTGGPRPPSPWSRFPPQPPLPLHAPPTPSRQRRLTRPPPAPPAPRPPSPPASRARATSALGSPSPLTRFVAPSMAPPAAATSAPSPTLSLPHPAAPQPVTQPAASPADRPRNDTLPPATRAWLAHEAQPGWVWAWSPWWHVWVPMPVPALQRAPSQPPWLARTAVPALPAAAASAQPTPSGATHGLAVPWAASTQPSRSVGPQPAAAWTGDVPSSVAQQPTAPQAVLRASAPNARGDDDDVMHAPLPFMLVLVLALAAVLLAAMLRRSRCPRPVACSRAAATLCSREQAVPWRPSWSRAGHEGRDAHGSGALFEHLLVEDALPA</sequence>
<evidence type="ECO:0000256" key="1">
    <source>
        <dbReference type="SAM" id="MobiDB-lite"/>
    </source>
</evidence>
<feature type="region of interest" description="Disordered" evidence="1">
    <location>
        <begin position="351"/>
        <end position="494"/>
    </location>
</feature>
<dbReference type="Proteomes" id="UP000751190">
    <property type="component" value="Unassembled WGS sequence"/>
</dbReference>
<evidence type="ECO:0000256" key="2">
    <source>
        <dbReference type="SAM" id="Phobius"/>
    </source>
</evidence>
<name>A0A8J6CDH4_DIALT</name>
<dbReference type="OrthoDB" id="10661062at2759"/>
<accession>A0A8J6CDH4</accession>
<feature type="compositionally biased region" description="Low complexity" evidence="1">
    <location>
        <begin position="354"/>
        <end position="382"/>
    </location>
</feature>
<dbReference type="AlphaFoldDB" id="A0A8J6CDH4"/>
<proteinExistence type="predicted"/>
<feature type="compositionally biased region" description="Low complexity" evidence="1">
    <location>
        <begin position="429"/>
        <end position="438"/>
    </location>
</feature>
<keyword evidence="4" id="KW-1185">Reference proteome</keyword>
<reference evidence="3" key="1">
    <citation type="submission" date="2021-05" db="EMBL/GenBank/DDBJ databases">
        <title>The genome of the haptophyte Pavlova lutheri (Diacronema luteri, Pavlovales) - a model for lipid biosynthesis in eukaryotic algae.</title>
        <authorList>
            <person name="Hulatt C.J."/>
            <person name="Posewitz M.C."/>
        </authorList>
    </citation>
    <scope>NUCLEOTIDE SEQUENCE</scope>
    <source>
        <strain evidence="3">NIVA-4/92</strain>
    </source>
</reference>
<feature type="compositionally biased region" description="Pro residues" evidence="1">
    <location>
        <begin position="383"/>
        <end position="406"/>
    </location>
</feature>
<evidence type="ECO:0000313" key="3">
    <source>
        <dbReference type="EMBL" id="KAG8465875.1"/>
    </source>
</evidence>